<feature type="binding site" evidence="15">
    <location>
        <begin position="25"/>
        <end position="32"/>
    </location>
    <ligand>
        <name>ATP</name>
        <dbReference type="ChEBI" id="CHEBI:30616"/>
    </ligand>
</feature>
<dbReference type="GO" id="GO:0004527">
    <property type="term" value="F:exonuclease activity"/>
    <property type="evidence" value="ECO:0007669"/>
    <property type="project" value="UniProtKB-KW"/>
</dbReference>
<evidence type="ECO:0000256" key="14">
    <source>
        <dbReference type="ARBA" id="ARBA00048988"/>
    </source>
</evidence>
<evidence type="ECO:0000256" key="7">
    <source>
        <dbReference type="ARBA" id="ARBA00022839"/>
    </source>
</evidence>
<reference evidence="18 19" key="1">
    <citation type="journal article" date="2015" name="Nature">
        <title>rRNA introns, odd ribosomes, and small enigmatic genomes across a large radiation of phyla.</title>
        <authorList>
            <person name="Brown C.T."/>
            <person name="Hug L.A."/>
            <person name="Thomas B.C."/>
            <person name="Sharon I."/>
            <person name="Castelle C.J."/>
            <person name="Singh A."/>
            <person name="Wilkins M.J."/>
            <person name="Williams K.H."/>
            <person name="Banfield J.F."/>
        </authorList>
    </citation>
    <scope>NUCLEOTIDE SEQUENCE [LARGE SCALE GENOMIC DNA]</scope>
</reference>
<evidence type="ECO:0000256" key="5">
    <source>
        <dbReference type="ARBA" id="ARBA00022801"/>
    </source>
</evidence>
<sequence length="1043" mass="119838">MTTVSLNENQQKAVQYIDGDLLIIAGAGTGKTAVITQRILYLIKKCNVKPSEILALTFTEKAAAEMQERIDKEMEYGYEEPRISTFHSFCDGILREEGYNMGLDGGYSLMTTAQSYIFLRKFYHDLPLDTLKPRGQVTKTLNDILKHFSRLQDEDVSPEDYIKFAKTLPKNTEEQKADFQKYKELSETYKMYSELKMQESKVDFGDLIILTLKLFRERQNVLEKYRKKFKYILVDEFQDTNYTQNVLVNILTLGLDESKKKEVNEKKKGTKKIRPLLTVVGDDDQAIYKFRGAAISNILQFKETYPDAMEVVLTENYRSRQEILDASHALISKNNPNRLEVTEKIDKRLIAKGVFENDENIVNLIAAGNESGEAEQVADEIAKLTGSGEYAKPVEGSEVFDEKGQSSFVKGDGGKQPLRFSDIAILIRANSHAEPFVQALRGMGIPYKLGGSRGLYSRPEIQNLIAFLKVLVDYSDEIAMYKLLAMSVWKLTPREYMDINRLAREERLTLFEELEKLWNIKLGQEEKIPLDEIEDIENPIIEKIFNADSIAGVTNLLTILQSSILKVKDNRPMTEILYEFVKSSGYLDSFVSEESADGLFAVSNIQKFFESIKKYEKDNPDSNIYEYVDFIEYCIEVGESPVVDQSELEDFNAVNILTVHGSKGLEFPAVFLVNLVAQRFPSRNMSDSIPMPEDLIKEMLDKKMSQEEAHIQEERRLFYVGATRAKEKLYLSAASFYGDAKTKKKPSVFLYEILDRDVAEEFNFEKGKVSIDGYEGQENTSIIPKEVKIELMKNFSYSQLDTYELCPRKYEYAYVLRVPQKPNASLSFGTTVHNTLKDFYTLLKTSKEGIEGIVSEPTLEELLKLYNKNWVRAGYDNTKHENMKKEQGEKMLKRYFERIYSNDETPLDLEESFVMHLGESTFAGKIDRIDLIQEDNGVKQVCIVDYKTGKVKKEADIKKDLQLPLYAIFVEEKLGYKVVSAQYIFLEEGVKIEADISQKRREKAKERMVEIIENIKARDFHAEPDMFKCGMCDYRTVCEFAKT</sequence>
<dbReference type="GO" id="GO:0033202">
    <property type="term" value="C:DNA helicase complex"/>
    <property type="evidence" value="ECO:0007669"/>
    <property type="project" value="TreeGrafter"/>
</dbReference>
<dbReference type="InterPro" id="IPR014017">
    <property type="entry name" value="DNA_helicase_UvrD-like_C"/>
</dbReference>
<evidence type="ECO:0000259" key="16">
    <source>
        <dbReference type="PROSITE" id="PS51198"/>
    </source>
</evidence>
<dbReference type="InterPro" id="IPR000212">
    <property type="entry name" value="DNA_helicase_UvrD/REP"/>
</dbReference>
<organism evidence="18 19">
    <name type="scientific">candidate division WS6 bacterium GW2011_GWC1_36_11</name>
    <dbReference type="NCBI Taxonomy" id="1619090"/>
    <lineage>
        <taxon>Bacteria</taxon>
        <taxon>Candidatus Dojkabacteria</taxon>
    </lineage>
</organism>
<evidence type="ECO:0000256" key="13">
    <source>
        <dbReference type="ARBA" id="ARBA00034808"/>
    </source>
</evidence>
<dbReference type="PANTHER" id="PTHR11070:SF48">
    <property type="entry name" value="ATP-DEPENDENT HELICASE_NUCLEASE SUBUNIT A"/>
    <property type="match status" value="1"/>
</dbReference>
<dbReference type="InterPro" id="IPR038726">
    <property type="entry name" value="PDDEXK_AddAB-type"/>
</dbReference>
<evidence type="ECO:0000256" key="6">
    <source>
        <dbReference type="ARBA" id="ARBA00022806"/>
    </source>
</evidence>
<protein>
    <recommendedName>
        <fullName evidence="13">DNA 3'-5' helicase</fullName>
        <ecNumber evidence="13">5.6.2.4</ecNumber>
    </recommendedName>
</protein>
<dbReference type="AlphaFoldDB" id="A0A0G0DFL2"/>
<dbReference type="InterPro" id="IPR011335">
    <property type="entry name" value="Restrct_endonuc-II-like"/>
</dbReference>
<dbReference type="Pfam" id="PF13361">
    <property type="entry name" value="UvrD_C"/>
    <property type="match status" value="1"/>
</dbReference>
<evidence type="ECO:0000256" key="11">
    <source>
        <dbReference type="ARBA" id="ARBA00023235"/>
    </source>
</evidence>
<dbReference type="GO" id="GO:0000725">
    <property type="term" value="P:recombinational repair"/>
    <property type="evidence" value="ECO:0007669"/>
    <property type="project" value="TreeGrafter"/>
</dbReference>
<dbReference type="GO" id="GO:0005829">
    <property type="term" value="C:cytosol"/>
    <property type="evidence" value="ECO:0007669"/>
    <property type="project" value="TreeGrafter"/>
</dbReference>
<keyword evidence="11" id="KW-0413">Isomerase</keyword>
<feature type="domain" description="UvrD-like helicase ATP-binding" evidence="16">
    <location>
        <begin position="4"/>
        <end position="320"/>
    </location>
</feature>
<comment type="similarity">
    <text evidence="1">Belongs to the helicase family. UvrD subfamily.</text>
</comment>
<dbReference type="Gene3D" id="1.10.486.10">
    <property type="entry name" value="PCRA, domain 4"/>
    <property type="match status" value="1"/>
</dbReference>
<dbReference type="CDD" id="cd17932">
    <property type="entry name" value="DEXQc_UvrD"/>
    <property type="match status" value="1"/>
</dbReference>
<dbReference type="InterPro" id="IPR014016">
    <property type="entry name" value="UvrD-like_ATP-bd"/>
</dbReference>
<dbReference type="SUPFAM" id="SSF52540">
    <property type="entry name" value="P-loop containing nucleoside triphosphate hydrolases"/>
    <property type="match status" value="1"/>
</dbReference>
<dbReference type="InterPro" id="IPR013986">
    <property type="entry name" value="DExx_box_DNA_helicase_dom_sf"/>
</dbReference>
<dbReference type="Gene3D" id="3.90.320.10">
    <property type="match status" value="1"/>
</dbReference>
<comment type="catalytic activity">
    <reaction evidence="12">
        <text>Couples ATP hydrolysis with the unwinding of duplex DNA by translocating in the 3'-5' direction.</text>
        <dbReference type="EC" id="5.6.2.4"/>
    </reaction>
</comment>
<dbReference type="Proteomes" id="UP000034140">
    <property type="component" value="Unassembled WGS sequence"/>
</dbReference>
<dbReference type="PATRIC" id="fig|1619090.3.peg.433"/>
<dbReference type="PANTHER" id="PTHR11070">
    <property type="entry name" value="UVRD / RECB / PCRA DNA HELICASE FAMILY MEMBER"/>
    <property type="match status" value="1"/>
</dbReference>
<dbReference type="InterPro" id="IPR027417">
    <property type="entry name" value="P-loop_NTPase"/>
</dbReference>
<evidence type="ECO:0000313" key="18">
    <source>
        <dbReference type="EMBL" id="KKP92213.1"/>
    </source>
</evidence>
<dbReference type="EC" id="5.6.2.4" evidence="13"/>
<dbReference type="SUPFAM" id="SSF52980">
    <property type="entry name" value="Restriction endonuclease-like"/>
    <property type="match status" value="1"/>
</dbReference>
<evidence type="ECO:0000256" key="8">
    <source>
        <dbReference type="ARBA" id="ARBA00022840"/>
    </source>
</evidence>
<dbReference type="GO" id="GO:0005524">
    <property type="term" value="F:ATP binding"/>
    <property type="evidence" value="ECO:0007669"/>
    <property type="project" value="UniProtKB-UniRule"/>
</dbReference>
<proteinExistence type="inferred from homology"/>
<evidence type="ECO:0000256" key="4">
    <source>
        <dbReference type="ARBA" id="ARBA00022763"/>
    </source>
</evidence>
<keyword evidence="5 15" id="KW-0378">Hydrolase</keyword>
<dbReference type="EMBL" id="LBRE01000019">
    <property type="protein sequence ID" value="KKP92213.1"/>
    <property type="molecule type" value="Genomic_DNA"/>
</dbReference>
<dbReference type="InterPro" id="IPR011604">
    <property type="entry name" value="PDDEXK-like_dom_sf"/>
</dbReference>
<keyword evidence="3 15" id="KW-0547">Nucleotide-binding</keyword>
<dbReference type="Pfam" id="PF12705">
    <property type="entry name" value="PDDEXK_1"/>
    <property type="match status" value="1"/>
</dbReference>
<dbReference type="PROSITE" id="PS51198">
    <property type="entry name" value="UVRD_HELICASE_ATP_BIND"/>
    <property type="match status" value="1"/>
</dbReference>
<keyword evidence="8 15" id="KW-0067">ATP-binding</keyword>
<evidence type="ECO:0000313" key="19">
    <source>
        <dbReference type="Proteomes" id="UP000034140"/>
    </source>
</evidence>
<evidence type="ECO:0000256" key="3">
    <source>
        <dbReference type="ARBA" id="ARBA00022741"/>
    </source>
</evidence>
<evidence type="ECO:0000256" key="1">
    <source>
        <dbReference type="ARBA" id="ARBA00009922"/>
    </source>
</evidence>
<comment type="catalytic activity">
    <reaction evidence="14">
        <text>ATP + H2O = ADP + phosphate + H(+)</text>
        <dbReference type="Rhea" id="RHEA:13065"/>
        <dbReference type="ChEBI" id="CHEBI:15377"/>
        <dbReference type="ChEBI" id="CHEBI:15378"/>
        <dbReference type="ChEBI" id="CHEBI:30616"/>
        <dbReference type="ChEBI" id="CHEBI:43474"/>
        <dbReference type="ChEBI" id="CHEBI:456216"/>
        <dbReference type="EC" id="5.6.2.4"/>
    </reaction>
</comment>
<comment type="caution">
    <text evidence="18">The sequence shown here is derived from an EMBL/GenBank/DDBJ whole genome shotgun (WGS) entry which is preliminary data.</text>
</comment>
<keyword evidence="6 15" id="KW-0347">Helicase</keyword>
<keyword evidence="10" id="KW-0234">DNA repair</keyword>
<evidence type="ECO:0000256" key="2">
    <source>
        <dbReference type="ARBA" id="ARBA00022722"/>
    </source>
</evidence>
<keyword evidence="9" id="KW-0238">DNA-binding</keyword>
<feature type="domain" description="UvrD-like helicase C-terminal" evidence="17">
    <location>
        <begin position="321"/>
        <end position="664"/>
    </location>
</feature>
<gene>
    <name evidence="18" type="ORF">UR96_C0019G0007</name>
</gene>
<evidence type="ECO:0000256" key="12">
    <source>
        <dbReference type="ARBA" id="ARBA00034617"/>
    </source>
</evidence>
<keyword evidence="7" id="KW-0269">Exonuclease</keyword>
<keyword evidence="4" id="KW-0227">DNA damage</keyword>
<dbReference type="GO" id="GO:0003677">
    <property type="term" value="F:DNA binding"/>
    <property type="evidence" value="ECO:0007669"/>
    <property type="project" value="UniProtKB-KW"/>
</dbReference>
<evidence type="ECO:0000256" key="10">
    <source>
        <dbReference type="ARBA" id="ARBA00023204"/>
    </source>
</evidence>
<dbReference type="GO" id="GO:0043138">
    <property type="term" value="F:3'-5' DNA helicase activity"/>
    <property type="evidence" value="ECO:0007669"/>
    <property type="project" value="UniProtKB-EC"/>
</dbReference>
<evidence type="ECO:0000259" key="17">
    <source>
        <dbReference type="PROSITE" id="PS51217"/>
    </source>
</evidence>
<evidence type="ECO:0000256" key="15">
    <source>
        <dbReference type="PROSITE-ProRule" id="PRU00560"/>
    </source>
</evidence>
<accession>A0A0G0DFL2</accession>
<dbReference type="Pfam" id="PF00580">
    <property type="entry name" value="UvrD-helicase"/>
    <property type="match status" value="1"/>
</dbReference>
<dbReference type="Gene3D" id="1.10.10.160">
    <property type="match status" value="1"/>
</dbReference>
<dbReference type="Gene3D" id="3.40.50.300">
    <property type="entry name" value="P-loop containing nucleotide triphosphate hydrolases"/>
    <property type="match status" value="2"/>
</dbReference>
<evidence type="ECO:0000256" key="9">
    <source>
        <dbReference type="ARBA" id="ARBA00023125"/>
    </source>
</evidence>
<keyword evidence="2" id="KW-0540">Nuclease</keyword>
<name>A0A0G0DFL2_9BACT</name>
<dbReference type="PROSITE" id="PS51217">
    <property type="entry name" value="UVRD_HELICASE_CTER"/>
    <property type="match status" value="1"/>
</dbReference>